<keyword evidence="2" id="KW-1185">Reference proteome</keyword>
<dbReference type="AlphaFoldDB" id="K0T4K0"/>
<dbReference type="EMBL" id="AGNL01011601">
    <property type="protein sequence ID" value="EJK68296.1"/>
    <property type="molecule type" value="Genomic_DNA"/>
</dbReference>
<accession>K0T4K0</accession>
<reference evidence="1 2" key="1">
    <citation type="journal article" date="2012" name="Genome Biol.">
        <title>Genome and low-iron response of an oceanic diatom adapted to chronic iron limitation.</title>
        <authorList>
            <person name="Lommer M."/>
            <person name="Specht M."/>
            <person name="Roy A.S."/>
            <person name="Kraemer L."/>
            <person name="Andreson R."/>
            <person name="Gutowska M.A."/>
            <person name="Wolf J."/>
            <person name="Bergner S.V."/>
            <person name="Schilhabel M.B."/>
            <person name="Klostermeier U.C."/>
            <person name="Beiko R.G."/>
            <person name="Rosenstiel P."/>
            <person name="Hippler M."/>
            <person name="Laroche J."/>
        </authorList>
    </citation>
    <scope>NUCLEOTIDE SEQUENCE [LARGE SCALE GENOMIC DNA]</scope>
    <source>
        <strain evidence="1 2">CCMP1005</strain>
    </source>
</reference>
<comment type="caution">
    <text evidence="1">The sequence shown here is derived from an EMBL/GenBank/DDBJ whole genome shotgun (WGS) entry which is preliminary data.</text>
</comment>
<evidence type="ECO:0000313" key="2">
    <source>
        <dbReference type="Proteomes" id="UP000266841"/>
    </source>
</evidence>
<dbReference type="Proteomes" id="UP000266841">
    <property type="component" value="Unassembled WGS sequence"/>
</dbReference>
<protein>
    <submittedName>
        <fullName evidence="1">Uncharacterized protein</fullName>
    </submittedName>
</protein>
<gene>
    <name evidence="1" type="ORF">THAOC_10538</name>
</gene>
<sequence length="277" mass="32120">MTSNETGSLIAFSSALHSISGNSDCNTITVHARRQEDVVVVTKEQTKWDDEAKDKVNLVSPSLQQAQLEWDKFCEDEDYRHGSVLPEEVDGRYTLGTYDDEGQPRKEPIYEFGPVKKRGKDLPSGRNIADYIDERGIFNIVTFFIDHKRRLESLSNVVIGQLAPHSTAEVDCESLFSEAGALALPNRSRTKVEMFERLIMGKHRLARVYCDKEKVKTKFIRRWKEKDWWRNNDDRDDLDFWKQEKELFLKDLSQHDGLFEGLELNDDSDEEDHNEDS</sequence>
<evidence type="ECO:0000313" key="1">
    <source>
        <dbReference type="EMBL" id="EJK68296.1"/>
    </source>
</evidence>
<organism evidence="1 2">
    <name type="scientific">Thalassiosira oceanica</name>
    <name type="common">Marine diatom</name>
    <dbReference type="NCBI Taxonomy" id="159749"/>
    <lineage>
        <taxon>Eukaryota</taxon>
        <taxon>Sar</taxon>
        <taxon>Stramenopiles</taxon>
        <taxon>Ochrophyta</taxon>
        <taxon>Bacillariophyta</taxon>
        <taxon>Coscinodiscophyceae</taxon>
        <taxon>Thalassiosirophycidae</taxon>
        <taxon>Thalassiosirales</taxon>
        <taxon>Thalassiosiraceae</taxon>
        <taxon>Thalassiosira</taxon>
    </lineage>
</organism>
<proteinExistence type="predicted"/>
<name>K0T4K0_THAOC</name>